<proteinExistence type="predicted"/>
<keyword evidence="1" id="KW-0812">Transmembrane</keyword>
<keyword evidence="1" id="KW-1133">Transmembrane helix</keyword>
<feature type="transmembrane region" description="Helical" evidence="1">
    <location>
        <begin position="20"/>
        <end position="39"/>
    </location>
</feature>
<sequence length="162" mass="16767">MSSRRTQQRSDGGETLIELVVAIAILGIAAVAILGALMMSVRSSVVHRNDASGGAYVRSFAEAIQTYVDAHNIQPCATAVSTYKAVPVTDLPAGYSKAVAVQSWNGSAWGGCTADGIQRLDLTVTTTGDDEHKAEETLTVVLRRPCNSTTAAALASGGDPCA</sequence>
<dbReference type="Proteomes" id="UP000683575">
    <property type="component" value="Chromosome"/>
</dbReference>
<keyword evidence="3" id="KW-1185">Reference proteome</keyword>
<dbReference type="AlphaFoldDB" id="A0A975SYR8"/>
<organism evidence="2 3">
    <name type="scientific">Nocardioides panacis</name>
    <dbReference type="NCBI Taxonomy" id="2849501"/>
    <lineage>
        <taxon>Bacteria</taxon>
        <taxon>Bacillati</taxon>
        <taxon>Actinomycetota</taxon>
        <taxon>Actinomycetes</taxon>
        <taxon>Propionibacteriales</taxon>
        <taxon>Nocardioidaceae</taxon>
        <taxon>Nocardioides</taxon>
    </lineage>
</organism>
<gene>
    <name evidence="2" type="ORF">KRR39_00840</name>
</gene>
<name>A0A975SYR8_9ACTN</name>
<reference evidence="2" key="1">
    <citation type="submission" date="2021-06" db="EMBL/GenBank/DDBJ databases">
        <title>Complete genome sequence of Nocardioides sp. G188.</title>
        <authorList>
            <person name="Im W.-T."/>
        </authorList>
    </citation>
    <scope>NUCLEOTIDE SEQUENCE</scope>
    <source>
        <strain evidence="2">G188</strain>
    </source>
</reference>
<dbReference type="InterPro" id="IPR012902">
    <property type="entry name" value="N_methyl_site"/>
</dbReference>
<evidence type="ECO:0000313" key="3">
    <source>
        <dbReference type="Proteomes" id="UP000683575"/>
    </source>
</evidence>
<dbReference type="RefSeq" id="WP_216939945.1">
    <property type="nucleotide sequence ID" value="NZ_CP077062.1"/>
</dbReference>
<evidence type="ECO:0000256" key="1">
    <source>
        <dbReference type="SAM" id="Phobius"/>
    </source>
</evidence>
<dbReference type="KEGG" id="nps:KRR39_00840"/>
<evidence type="ECO:0000313" key="2">
    <source>
        <dbReference type="EMBL" id="QWZ08455.1"/>
    </source>
</evidence>
<keyword evidence="1" id="KW-0472">Membrane</keyword>
<dbReference type="EMBL" id="CP077062">
    <property type="protein sequence ID" value="QWZ08455.1"/>
    <property type="molecule type" value="Genomic_DNA"/>
</dbReference>
<accession>A0A975SYR8</accession>
<protein>
    <submittedName>
        <fullName evidence="2">Type II secretion system GspH family protein</fullName>
    </submittedName>
</protein>
<dbReference type="Pfam" id="PF07963">
    <property type="entry name" value="N_methyl"/>
    <property type="match status" value="1"/>
</dbReference>